<protein>
    <submittedName>
        <fullName evidence="12">UDP-N-acetylmuramoyl-L-alanyl-D-glutamate--2, 6-diaminopimelate ligase</fullName>
    </submittedName>
</protein>
<evidence type="ECO:0000256" key="8">
    <source>
        <dbReference type="ARBA" id="ARBA00023316"/>
    </source>
</evidence>
<evidence type="ECO:0000313" key="12">
    <source>
        <dbReference type="EMBL" id="PSU36326.1"/>
    </source>
</evidence>
<keyword evidence="8 9" id="KW-0961">Cell wall biogenesis/degradation</keyword>
<keyword evidence="13" id="KW-1185">Reference proteome</keyword>
<dbReference type="GO" id="GO:0005737">
    <property type="term" value="C:cytoplasm"/>
    <property type="evidence" value="ECO:0007669"/>
    <property type="project" value="UniProtKB-SubCell"/>
</dbReference>
<dbReference type="SUPFAM" id="SSF53244">
    <property type="entry name" value="MurD-like peptide ligases, peptide-binding domain"/>
    <property type="match status" value="1"/>
</dbReference>
<keyword evidence="5" id="KW-0067">ATP-binding</keyword>
<reference evidence="12 13" key="1">
    <citation type="submission" date="2018-03" db="EMBL/GenBank/DDBJ databases">
        <title>Whole genome sequencing of Histamine producing bacteria.</title>
        <authorList>
            <person name="Butler K."/>
        </authorList>
    </citation>
    <scope>NUCLEOTIDE SEQUENCE [LARGE SCALE GENOMIC DNA]</scope>
    <source>
        <strain evidence="12 13">JCM 13586</strain>
    </source>
</reference>
<dbReference type="InterPro" id="IPR005761">
    <property type="entry name" value="UDP-N-AcMur-Glu-dNH2Pim_ligase"/>
</dbReference>
<proteinExistence type="inferred from homology"/>
<keyword evidence="2" id="KW-0963">Cytoplasm</keyword>
<name>A0A2T3J4W7_9GAMM</name>
<keyword evidence="4" id="KW-0547">Nucleotide-binding</keyword>
<dbReference type="InterPro" id="IPR036615">
    <property type="entry name" value="Mur_ligase_C_dom_sf"/>
</dbReference>
<comment type="pathway">
    <text evidence="9">Cell wall biogenesis; peptidoglycan biosynthesis.</text>
</comment>
<dbReference type="GO" id="GO:0009252">
    <property type="term" value="P:peptidoglycan biosynthetic process"/>
    <property type="evidence" value="ECO:0007669"/>
    <property type="project" value="UniProtKB-UniPathway"/>
</dbReference>
<keyword evidence="3 12" id="KW-0436">Ligase</keyword>
<dbReference type="Gene3D" id="3.40.1390.10">
    <property type="entry name" value="MurE/MurF, N-terminal domain"/>
    <property type="match status" value="1"/>
</dbReference>
<dbReference type="SUPFAM" id="SSF53623">
    <property type="entry name" value="MurD-like peptide ligases, catalytic domain"/>
    <property type="match status" value="1"/>
</dbReference>
<dbReference type="GO" id="GO:0008360">
    <property type="term" value="P:regulation of cell shape"/>
    <property type="evidence" value="ECO:0007669"/>
    <property type="project" value="UniProtKB-KW"/>
</dbReference>
<keyword evidence="6 9" id="KW-0133">Cell shape</keyword>
<evidence type="ECO:0000256" key="5">
    <source>
        <dbReference type="ARBA" id="ARBA00022840"/>
    </source>
</evidence>
<keyword evidence="9" id="KW-0132">Cell division</keyword>
<dbReference type="GO" id="GO:0004326">
    <property type="term" value="F:tetrahydrofolylpolyglutamate synthase activity"/>
    <property type="evidence" value="ECO:0007669"/>
    <property type="project" value="InterPro"/>
</dbReference>
<dbReference type="UniPathway" id="UPA00219"/>
<comment type="subcellular location">
    <subcellularLocation>
        <location evidence="9">Cytoplasm</location>
    </subcellularLocation>
</comment>
<dbReference type="InterPro" id="IPR018109">
    <property type="entry name" value="Folylpolyglutamate_synth_CS"/>
</dbReference>
<sequence length="509" mass="56164">MPLWVRRNMNNSHRKFLTTLAAMPVKEFKTHSQKVNPGDVFVCRQGLTWDSHLSAEDAVERGACGVIANRSLDLSVPCIVTPSHSTSVSLINQYYAYPQDKIKHIGVTGTNGKTTVAYCLNQLLNLIGKSAYTGTLGSSFDNVYYPLDNTTPDAITLLNLFHAMEKSDVSHHVMEVSSHALSQDRVTHIDFDTVIITNIGSDHLDYHKHREDYIQAKLRLIDRLKPGGVAIVNLDDEQALSVIERCRSRCKVITFSCTDDQADLYVSQIHSTCSGSEFSLEYQGTEYQVVSKLPFRFNIENSLAVIASMLALGLVISEVLALFGDMQPAPGRSEVYPLSNGATAILDYAHNFDSLSNLYRNVREHNTGKVVTVIGVTGERLADAPEIGQLCFNQSDRLVLTTDNPLGVSQDALFDALTRHLPSETDQTVICIKDRSEGIKEAIADLRSGDVLLLCGKGHEKYQYISKNKNEADPYLGDMDALILAAEHMGLRLVSGKIETGEPADLMVK</sequence>
<gene>
    <name evidence="12" type="ORF">C9I99_04850</name>
</gene>
<feature type="domain" description="Mur ligase C-terminal" evidence="10">
    <location>
        <begin position="331"/>
        <end position="458"/>
    </location>
</feature>
<dbReference type="SUPFAM" id="SSF63418">
    <property type="entry name" value="MurE/MurF N-terminal domain"/>
    <property type="match status" value="1"/>
</dbReference>
<evidence type="ECO:0000256" key="2">
    <source>
        <dbReference type="ARBA" id="ARBA00022490"/>
    </source>
</evidence>
<dbReference type="EMBL" id="PYMH01000001">
    <property type="protein sequence ID" value="PSU36326.1"/>
    <property type="molecule type" value="Genomic_DNA"/>
</dbReference>
<dbReference type="Pfam" id="PF08245">
    <property type="entry name" value="Mur_ligase_M"/>
    <property type="match status" value="1"/>
</dbReference>
<dbReference type="OrthoDB" id="5898051at2"/>
<dbReference type="PANTHER" id="PTHR23135:SF4">
    <property type="entry name" value="UDP-N-ACETYLMURAMOYL-L-ALANYL-D-GLUTAMATE--2,6-DIAMINOPIMELATE LIGASE MURE HOMOLOG, CHLOROPLASTIC"/>
    <property type="match status" value="1"/>
</dbReference>
<comment type="similarity">
    <text evidence="1">Belongs to the MurCDEF family. MurE subfamily.</text>
</comment>
<evidence type="ECO:0000256" key="1">
    <source>
        <dbReference type="ARBA" id="ARBA00005898"/>
    </source>
</evidence>
<dbReference type="NCBIfam" id="TIGR01085">
    <property type="entry name" value="murE"/>
    <property type="match status" value="1"/>
</dbReference>
<evidence type="ECO:0000256" key="7">
    <source>
        <dbReference type="ARBA" id="ARBA00022984"/>
    </source>
</evidence>
<dbReference type="Proteomes" id="UP000241222">
    <property type="component" value="Unassembled WGS sequence"/>
</dbReference>
<dbReference type="GO" id="GO:0051301">
    <property type="term" value="P:cell division"/>
    <property type="evidence" value="ECO:0007669"/>
    <property type="project" value="UniProtKB-KW"/>
</dbReference>
<keyword evidence="9" id="KW-0131">Cell cycle</keyword>
<dbReference type="Gene3D" id="3.40.1190.10">
    <property type="entry name" value="Mur-like, catalytic domain"/>
    <property type="match status" value="1"/>
</dbReference>
<dbReference type="InterPro" id="IPR036565">
    <property type="entry name" value="Mur-like_cat_sf"/>
</dbReference>
<dbReference type="GO" id="GO:0005524">
    <property type="term" value="F:ATP binding"/>
    <property type="evidence" value="ECO:0007669"/>
    <property type="project" value="UniProtKB-KW"/>
</dbReference>
<dbReference type="Gene3D" id="3.90.190.20">
    <property type="entry name" value="Mur ligase, C-terminal domain"/>
    <property type="match status" value="1"/>
</dbReference>
<evidence type="ECO:0000259" key="10">
    <source>
        <dbReference type="Pfam" id="PF02875"/>
    </source>
</evidence>
<evidence type="ECO:0000256" key="9">
    <source>
        <dbReference type="RuleBase" id="RU004135"/>
    </source>
</evidence>
<evidence type="ECO:0000313" key="13">
    <source>
        <dbReference type="Proteomes" id="UP000241222"/>
    </source>
</evidence>
<organism evidence="12 13">
    <name type="scientific">Photobacterium lutimaris</name>
    <dbReference type="NCBI Taxonomy" id="388278"/>
    <lineage>
        <taxon>Bacteria</taxon>
        <taxon>Pseudomonadati</taxon>
        <taxon>Pseudomonadota</taxon>
        <taxon>Gammaproteobacteria</taxon>
        <taxon>Vibrionales</taxon>
        <taxon>Vibrionaceae</taxon>
        <taxon>Photobacterium</taxon>
    </lineage>
</organism>
<comment type="caution">
    <text evidence="12">The sequence shown here is derived from an EMBL/GenBank/DDBJ whole genome shotgun (WGS) entry which is preliminary data.</text>
</comment>
<accession>A0A2T3J4W7</accession>
<dbReference type="InterPro" id="IPR013221">
    <property type="entry name" value="Mur_ligase_cen"/>
</dbReference>
<dbReference type="Pfam" id="PF02875">
    <property type="entry name" value="Mur_ligase_C"/>
    <property type="match status" value="1"/>
</dbReference>
<keyword evidence="7 9" id="KW-0573">Peptidoglycan synthesis</keyword>
<dbReference type="GO" id="GO:0071555">
    <property type="term" value="P:cell wall organization"/>
    <property type="evidence" value="ECO:0007669"/>
    <property type="project" value="UniProtKB-KW"/>
</dbReference>
<dbReference type="PANTHER" id="PTHR23135">
    <property type="entry name" value="MUR LIGASE FAMILY MEMBER"/>
    <property type="match status" value="1"/>
</dbReference>
<evidence type="ECO:0000256" key="4">
    <source>
        <dbReference type="ARBA" id="ARBA00022741"/>
    </source>
</evidence>
<feature type="domain" description="Mur ligase central" evidence="11">
    <location>
        <begin position="107"/>
        <end position="308"/>
    </location>
</feature>
<dbReference type="AlphaFoldDB" id="A0A2T3J4W7"/>
<evidence type="ECO:0000256" key="6">
    <source>
        <dbReference type="ARBA" id="ARBA00022960"/>
    </source>
</evidence>
<evidence type="ECO:0000256" key="3">
    <source>
        <dbReference type="ARBA" id="ARBA00022598"/>
    </source>
</evidence>
<dbReference type="InterPro" id="IPR004101">
    <property type="entry name" value="Mur_ligase_C"/>
</dbReference>
<dbReference type="PROSITE" id="PS01011">
    <property type="entry name" value="FOLYLPOLYGLU_SYNT_1"/>
    <property type="match status" value="1"/>
</dbReference>
<dbReference type="InterPro" id="IPR035911">
    <property type="entry name" value="MurE/MurF_N"/>
</dbReference>
<evidence type="ECO:0000259" key="11">
    <source>
        <dbReference type="Pfam" id="PF08245"/>
    </source>
</evidence>